<protein>
    <recommendedName>
        <fullName evidence="3">DUF1150 family protein</fullName>
    </recommendedName>
</protein>
<name>A0A1H7JJJ2_9RHOB</name>
<organism evidence="1 2">
    <name type="scientific">Roseovarius azorensis</name>
    <dbReference type="NCBI Taxonomy" id="1287727"/>
    <lineage>
        <taxon>Bacteria</taxon>
        <taxon>Pseudomonadati</taxon>
        <taxon>Pseudomonadota</taxon>
        <taxon>Alphaproteobacteria</taxon>
        <taxon>Rhodobacterales</taxon>
        <taxon>Roseobacteraceae</taxon>
        <taxon>Roseovarius</taxon>
    </lineage>
</organism>
<proteinExistence type="predicted"/>
<reference evidence="1 2" key="1">
    <citation type="submission" date="2016-10" db="EMBL/GenBank/DDBJ databases">
        <authorList>
            <person name="de Groot N.N."/>
        </authorList>
    </citation>
    <scope>NUCLEOTIDE SEQUENCE [LARGE SCALE GENOMIC DNA]</scope>
    <source>
        <strain evidence="1 2">DSM 100674</strain>
    </source>
</reference>
<evidence type="ECO:0000313" key="2">
    <source>
        <dbReference type="Proteomes" id="UP000199582"/>
    </source>
</evidence>
<dbReference type="Proteomes" id="UP000199582">
    <property type="component" value="Unassembled WGS sequence"/>
</dbReference>
<keyword evidence="2" id="KW-1185">Reference proteome</keyword>
<evidence type="ECO:0008006" key="3">
    <source>
        <dbReference type="Google" id="ProtNLM"/>
    </source>
</evidence>
<dbReference type="RefSeq" id="WP_093032487.1">
    <property type="nucleotide sequence ID" value="NZ_FOAG01000002.1"/>
</dbReference>
<dbReference type="InterPro" id="IPR009531">
    <property type="entry name" value="DUF1150"/>
</dbReference>
<accession>A0A1H7JJJ2</accession>
<gene>
    <name evidence="1" type="ORF">SAMN05443999_102179</name>
</gene>
<sequence>MDTKYDIGADESRAIVYVRPVKVDDLPEDMRDQVRGATTIYAVHSVDGERLALVRDRRLAFLLARQNNMEPVTVH</sequence>
<evidence type="ECO:0000313" key="1">
    <source>
        <dbReference type="EMBL" id="SEK74731.1"/>
    </source>
</evidence>
<dbReference type="AlphaFoldDB" id="A0A1H7JJJ2"/>
<dbReference type="EMBL" id="FOAG01000002">
    <property type="protein sequence ID" value="SEK74731.1"/>
    <property type="molecule type" value="Genomic_DNA"/>
</dbReference>
<dbReference type="Pfam" id="PF06620">
    <property type="entry name" value="DUF1150"/>
    <property type="match status" value="1"/>
</dbReference>
<dbReference type="STRING" id="1287727.SAMN05443999_102179"/>
<dbReference type="OrthoDB" id="7205167at2"/>